<dbReference type="PANTHER" id="PTHR11012:SF30">
    <property type="entry name" value="PROTEIN KINASE-LIKE DOMAIN-CONTAINING"/>
    <property type="match status" value="1"/>
</dbReference>
<dbReference type="Proteomes" id="UP000619118">
    <property type="component" value="Unassembled WGS sequence"/>
</dbReference>
<organism evidence="2 3">
    <name type="scientific">Shewanella litoralis</name>
    <dbReference type="NCBI Taxonomy" id="2282700"/>
    <lineage>
        <taxon>Bacteria</taxon>
        <taxon>Pseudomonadati</taxon>
        <taxon>Pseudomonadota</taxon>
        <taxon>Gammaproteobacteria</taxon>
        <taxon>Alteromonadales</taxon>
        <taxon>Shewanellaceae</taxon>
        <taxon>Shewanella</taxon>
    </lineage>
</organism>
<evidence type="ECO:0000259" key="1">
    <source>
        <dbReference type="Pfam" id="PF01636"/>
    </source>
</evidence>
<dbReference type="SUPFAM" id="SSF56112">
    <property type="entry name" value="Protein kinase-like (PK-like)"/>
    <property type="match status" value="1"/>
</dbReference>
<evidence type="ECO:0000313" key="2">
    <source>
        <dbReference type="EMBL" id="GGQ31786.1"/>
    </source>
</evidence>
<comment type="caution">
    <text evidence="2">The sequence shown here is derived from an EMBL/GenBank/DDBJ whole genome shotgun (WGS) entry which is preliminary data.</text>
</comment>
<evidence type="ECO:0000313" key="3">
    <source>
        <dbReference type="Proteomes" id="UP000619118"/>
    </source>
</evidence>
<dbReference type="InterPro" id="IPR011009">
    <property type="entry name" value="Kinase-like_dom_sf"/>
</dbReference>
<feature type="domain" description="Aminoglycoside phosphotransferase" evidence="1">
    <location>
        <begin position="103"/>
        <end position="299"/>
    </location>
</feature>
<dbReference type="PANTHER" id="PTHR11012">
    <property type="entry name" value="PROTEIN KINASE-LIKE DOMAIN-CONTAINING"/>
    <property type="match status" value="1"/>
</dbReference>
<protein>
    <submittedName>
        <fullName evidence="2">Phosphotransferase</fullName>
    </submittedName>
</protein>
<dbReference type="Gene3D" id="3.90.1200.10">
    <property type="match status" value="1"/>
</dbReference>
<proteinExistence type="predicted"/>
<dbReference type="EMBL" id="BMQX01000033">
    <property type="protein sequence ID" value="GGQ31786.1"/>
    <property type="molecule type" value="Genomic_DNA"/>
</dbReference>
<keyword evidence="3" id="KW-1185">Reference proteome</keyword>
<dbReference type="InterPro" id="IPR002575">
    <property type="entry name" value="Aminoglycoside_PTrfase"/>
</dbReference>
<accession>A0ABQ2RJY2</accession>
<name>A0ABQ2RJY2_9GAMM</name>
<dbReference type="Pfam" id="PF01636">
    <property type="entry name" value="APH"/>
    <property type="match status" value="1"/>
</dbReference>
<reference evidence="3" key="1">
    <citation type="journal article" date="2019" name="Int. J. Syst. Evol. Microbiol.">
        <title>The Global Catalogue of Microorganisms (GCM) 10K type strain sequencing project: providing services to taxonomists for standard genome sequencing and annotation.</title>
        <authorList>
            <consortium name="The Broad Institute Genomics Platform"/>
            <consortium name="The Broad Institute Genome Sequencing Center for Infectious Disease"/>
            <person name="Wu L."/>
            <person name="Ma J."/>
        </authorList>
    </citation>
    <scope>NUCLEOTIDE SEQUENCE [LARGE SCALE GENOMIC DNA]</scope>
    <source>
        <strain evidence="3">JCM 32306</strain>
    </source>
</reference>
<sequence length="359" mass="40943">MNIEEQLIQHVKFVTIELSHLWISLNMAKIPVSENILQRISQAVGASQISHVELIQPLWGGYGQLFRAYVCGTSYPSVIVKYIRLPQPSSHPRGWNTPLSHQRKLQSYLVEVNWYQHYANAHSQQPLSPLPQCLYVEQQTNETLLVLQDLHTIGFTRVNPHVTPTVVRACLTWLGYFHAQYMSATPNGLWPVGTYWHLDTRPDEYAALSDGPLKSAAVMIDRVLSQCPFQTLLHGDAKLANFCFSEDNRAAAVDFQYIGQGCGMKDVIMLLSSVLNYHEPESMIDAYLEHYFSELTHGLRKFHPHINPQDVLHAWRPLYCVAWADFKRFVKGWSVEHVKINAYTESLTALAIKQLTTST</sequence>
<gene>
    <name evidence="2" type="ORF">GCM10009411_34240</name>
</gene>